<keyword evidence="6" id="KW-0418">Kinase</keyword>
<evidence type="ECO:0000256" key="3">
    <source>
        <dbReference type="ARBA" id="ARBA00022553"/>
    </source>
</evidence>
<dbReference type="PANTHER" id="PTHR24421:SF10">
    <property type="entry name" value="NITRATE_NITRITE SENSOR PROTEIN NARQ"/>
    <property type="match status" value="1"/>
</dbReference>
<feature type="domain" description="Signal transduction histidine kinase subgroup 3 dimerisation and phosphoacceptor" evidence="9">
    <location>
        <begin position="183"/>
        <end position="235"/>
    </location>
</feature>
<keyword evidence="4" id="KW-0808">Transferase</keyword>
<proteinExistence type="predicted"/>
<evidence type="ECO:0000256" key="5">
    <source>
        <dbReference type="ARBA" id="ARBA00022741"/>
    </source>
</evidence>
<reference evidence="11" key="1">
    <citation type="journal article" date="2022" name="Int. J. Syst. Evol. Microbiol.">
        <title>Pseudomonas aegrilactucae sp. nov. and Pseudomonas morbosilactucae sp. nov., pathogens causing bacterial rot of lettuce in Japan.</title>
        <authorList>
            <person name="Sawada H."/>
            <person name="Fujikawa T."/>
            <person name="Satou M."/>
        </authorList>
    </citation>
    <scope>NUCLEOTIDE SEQUENCE</scope>
    <source>
        <strain evidence="11">0166_1</strain>
    </source>
</reference>
<sequence>MSTGVPGTPVAALEVFVDVLSQSDAAETTDAFYGGLCEAICRLAGMERAILFRYDGAMRRVRAAGSHGISLDLFAGERFSVETAPLARRSLEEDRVLEVFARHAEQLPPKYVELLRPAQVVCIPMAAAGRWVGVIVGDRHADATRLDDGDRDLLWTLGKAAALAAVARIATSQSERAAQLEHRIDLAREVHDNVIQRLFGVSLALAGDGELSARARQRCAEEVQAALGELRATIQRPLGRAPRPSRTSLGAELERLAREHADLEIAVSDGDPADVPERLESLAQSVLAEAVRNAHKHAQPTRIAVALRRTDGAFVMEVVNDGVRRHTGPTGMGLRLVAFEALQSGGIVEYGPGGEAGAWRVKLMVPDDPA</sequence>
<evidence type="ECO:0000256" key="6">
    <source>
        <dbReference type="ARBA" id="ARBA00022777"/>
    </source>
</evidence>
<dbReference type="Pfam" id="PF07730">
    <property type="entry name" value="HisKA_3"/>
    <property type="match status" value="1"/>
</dbReference>
<dbReference type="EC" id="2.7.13.3" evidence="2"/>
<dbReference type="InterPro" id="IPR029016">
    <property type="entry name" value="GAF-like_dom_sf"/>
</dbReference>
<dbReference type="Proteomes" id="UP001162834">
    <property type="component" value="Chromosome"/>
</dbReference>
<evidence type="ECO:0000256" key="4">
    <source>
        <dbReference type="ARBA" id="ARBA00022679"/>
    </source>
</evidence>
<accession>A0A9E6Y111</accession>
<dbReference type="GO" id="GO:0005524">
    <property type="term" value="F:ATP binding"/>
    <property type="evidence" value="ECO:0007669"/>
    <property type="project" value="UniProtKB-KW"/>
</dbReference>
<dbReference type="SUPFAM" id="SSF55781">
    <property type="entry name" value="GAF domain-like"/>
    <property type="match status" value="1"/>
</dbReference>
<dbReference type="EMBL" id="CP087164">
    <property type="protein sequence ID" value="UGS37446.1"/>
    <property type="molecule type" value="Genomic_DNA"/>
</dbReference>
<evidence type="ECO:0000256" key="2">
    <source>
        <dbReference type="ARBA" id="ARBA00012438"/>
    </source>
</evidence>
<organism evidence="11 12">
    <name type="scientific">Capillimicrobium parvum</name>
    <dbReference type="NCBI Taxonomy" id="2884022"/>
    <lineage>
        <taxon>Bacteria</taxon>
        <taxon>Bacillati</taxon>
        <taxon>Actinomycetota</taxon>
        <taxon>Thermoleophilia</taxon>
        <taxon>Solirubrobacterales</taxon>
        <taxon>Capillimicrobiaceae</taxon>
        <taxon>Capillimicrobium</taxon>
    </lineage>
</organism>
<dbReference type="RefSeq" id="WP_259311501.1">
    <property type="nucleotide sequence ID" value="NZ_CP087164.1"/>
</dbReference>
<keyword evidence="7" id="KW-0067">ATP-binding</keyword>
<dbReference type="Gene3D" id="3.30.565.10">
    <property type="entry name" value="Histidine kinase-like ATPase, C-terminal domain"/>
    <property type="match status" value="1"/>
</dbReference>
<evidence type="ECO:0000313" key="11">
    <source>
        <dbReference type="EMBL" id="UGS37446.1"/>
    </source>
</evidence>
<dbReference type="Gene3D" id="1.20.5.1930">
    <property type="match status" value="1"/>
</dbReference>
<dbReference type="Gene3D" id="3.30.450.40">
    <property type="match status" value="1"/>
</dbReference>
<protein>
    <recommendedName>
        <fullName evidence="2">histidine kinase</fullName>
        <ecNumber evidence="2">2.7.13.3</ecNumber>
    </recommendedName>
</protein>
<feature type="domain" description="GAF" evidence="10">
    <location>
        <begin position="30"/>
        <end position="164"/>
    </location>
</feature>
<dbReference type="InterPro" id="IPR011712">
    <property type="entry name" value="Sig_transdc_His_kin_sub3_dim/P"/>
</dbReference>
<dbReference type="InterPro" id="IPR036890">
    <property type="entry name" value="HATPase_C_sf"/>
</dbReference>
<name>A0A9E6Y111_9ACTN</name>
<dbReference type="GO" id="GO:0046983">
    <property type="term" value="F:protein dimerization activity"/>
    <property type="evidence" value="ECO:0007669"/>
    <property type="project" value="InterPro"/>
</dbReference>
<evidence type="ECO:0000256" key="8">
    <source>
        <dbReference type="ARBA" id="ARBA00023012"/>
    </source>
</evidence>
<keyword evidence="12" id="KW-1185">Reference proteome</keyword>
<comment type="catalytic activity">
    <reaction evidence="1">
        <text>ATP + protein L-histidine = ADP + protein N-phospho-L-histidine.</text>
        <dbReference type="EC" id="2.7.13.3"/>
    </reaction>
</comment>
<evidence type="ECO:0000313" key="12">
    <source>
        <dbReference type="Proteomes" id="UP001162834"/>
    </source>
</evidence>
<keyword evidence="5" id="KW-0547">Nucleotide-binding</keyword>
<dbReference type="AlphaFoldDB" id="A0A9E6Y111"/>
<dbReference type="SUPFAM" id="SSF55874">
    <property type="entry name" value="ATPase domain of HSP90 chaperone/DNA topoisomerase II/histidine kinase"/>
    <property type="match status" value="1"/>
</dbReference>
<dbReference type="InterPro" id="IPR003018">
    <property type="entry name" value="GAF"/>
</dbReference>
<dbReference type="GO" id="GO:0000155">
    <property type="term" value="F:phosphorelay sensor kinase activity"/>
    <property type="evidence" value="ECO:0007669"/>
    <property type="project" value="InterPro"/>
</dbReference>
<dbReference type="PANTHER" id="PTHR24421">
    <property type="entry name" value="NITRATE/NITRITE SENSOR PROTEIN NARX-RELATED"/>
    <property type="match status" value="1"/>
</dbReference>
<evidence type="ECO:0000256" key="7">
    <source>
        <dbReference type="ARBA" id="ARBA00022840"/>
    </source>
</evidence>
<keyword evidence="8" id="KW-0902">Two-component regulatory system</keyword>
<evidence type="ECO:0000256" key="1">
    <source>
        <dbReference type="ARBA" id="ARBA00000085"/>
    </source>
</evidence>
<dbReference type="GO" id="GO:0016020">
    <property type="term" value="C:membrane"/>
    <property type="evidence" value="ECO:0007669"/>
    <property type="project" value="InterPro"/>
</dbReference>
<dbReference type="Pfam" id="PF13492">
    <property type="entry name" value="GAF_3"/>
    <property type="match status" value="1"/>
</dbReference>
<evidence type="ECO:0000259" key="10">
    <source>
        <dbReference type="Pfam" id="PF13492"/>
    </source>
</evidence>
<dbReference type="KEGG" id="sbae:DSM104329_03862"/>
<dbReference type="InterPro" id="IPR050482">
    <property type="entry name" value="Sensor_HK_TwoCompSys"/>
</dbReference>
<evidence type="ECO:0000259" key="9">
    <source>
        <dbReference type="Pfam" id="PF07730"/>
    </source>
</evidence>
<gene>
    <name evidence="11" type="ORF">DSM104329_03862</name>
</gene>
<keyword evidence="3" id="KW-0597">Phosphoprotein</keyword>